<keyword evidence="1" id="KW-0812">Transmembrane</keyword>
<reference evidence="2 3" key="1">
    <citation type="journal article" date="2015" name="Genom Data">
        <title>Draft genome sequence of a multidrug-resistant Chryseobacterium indologenes isolate from Malaysia.</title>
        <authorList>
            <person name="Yu C.Y."/>
            <person name="Ang G.Y."/>
            <person name="Cheng H.J."/>
            <person name="Cheong Y.M."/>
            <person name="Yin W.F."/>
            <person name="Chan K.G."/>
        </authorList>
    </citation>
    <scope>NUCLEOTIDE SEQUENCE [LARGE SCALE GENOMIC DNA]</scope>
    <source>
        <strain evidence="2 3">CI_885</strain>
    </source>
</reference>
<proteinExistence type="predicted"/>
<evidence type="ECO:0000313" key="3">
    <source>
        <dbReference type="Proteomes" id="UP000037953"/>
    </source>
</evidence>
<name>A0A0N0IWL2_CHRID</name>
<dbReference type="RefSeq" id="WP_062698804.1">
    <property type="nucleotide sequence ID" value="NZ_LJOD01000005.1"/>
</dbReference>
<protein>
    <submittedName>
        <fullName evidence="2">Uncharacterized protein</fullName>
    </submittedName>
</protein>
<dbReference type="EMBL" id="LJOD01000005">
    <property type="protein sequence ID" value="KPE51442.1"/>
    <property type="molecule type" value="Genomic_DNA"/>
</dbReference>
<feature type="transmembrane region" description="Helical" evidence="1">
    <location>
        <begin position="47"/>
        <end position="65"/>
    </location>
</feature>
<organism evidence="2 3">
    <name type="scientific">Chryseobacterium indologenes</name>
    <name type="common">Flavobacterium indologenes</name>
    <dbReference type="NCBI Taxonomy" id="253"/>
    <lineage>
        <taxon>Bacteria</taxon>
        <taxon>Pseudomonadati</taxon>
        <taxon>Bacteroidota</taxon>
        <taxon>Flavobacteriia</taxon>
        <taxon>Flavobacteriales</taxon>
        <taxon>Weeksellaceae</taxon>
        <taxon>Chryseobacterium group</taxon>
        <taxon>Chryseobacterium</taxon>
    </lineage>
</organism>
<sequence length="204" mass="22706">MNTLRDNLDQRIKKQIGEREIAPSRDLWAEIEIQTAAAPSKFKMNRILAAACVILAFGLGFVLFFNKEKVSPEANITKVKPEQIQKETPADFNKETAPAFAEKEKNIIQENNRPVEIIKEIPASKALAEDIKTLSVKQNAPVIAPAIPQIPVEKIIAKAEDSLKIPGKKKRYVDPSTLLFSVEHKDVIQKTKQSNVASIDLNGK</sequence>
<accession>A0A0N0IWL2</accession>
<gene>
    <name evidence="2" type="ORF">AOB46_09890</name>
</gene>
<dbReference type="PATRIC" id="fig|253.9.peg.3772"/>
<keyword evidence="1" id="KW-0472">Membrane</keyword>
<reference evidence="3" key="2">
    <citation type="submission" date="2015-09" db="EMBL/GenBank/DDBJ databases">
        <title>Draft genome sequence of a multidrug-resistant Chryseobacterium indologenes isolate from Malaysia.</title>
        <authorList>
            <person name="Yu C.Y."/>
            <person name="Ang G.Y."/>
            <person name="Chan K.-G."/>
        </authorList>
    </citation>
    <scope>NUCLEOTIDE SEQUENCE [LARGE SCALE GENOMIC DNA]</scope>
    <source>
        <strain evidence="3">CI_885</strain>
    </source>
</reference>
<comment type="caution">
    <text evidence="2">The sequence shown here is derived from an EMBL/GenBank/DDBJ whole genome shotgun (WGS) entry which is preliminary data.</text>
</comment>
<evidence type="ECO:0000256" key="1">
    <source>
        <dbReference type="SAM" id="Phobius"/>
    </source>
</evidence>
<dbReference type="AlphaFoldDB" id="A0A0N0IWL2"/>
<dbReference type="Proteomes" id="UP000037953">
    <property type="component" value="Unassembled WGS sequence"/>
</dbReference>
<evidence type="ECO:0000313" key="2">
    <source>
        <dbReference type="EMBL" id="KPE51442.1"/>
    </source>
</evidence>
<dbReference type="OrthoDB" id="1247025at2"/>
<keyword evidence="1" id="KW-1133">Transmembrane helix</keyword>